<dbReference type="OrthoDB" id="565050at2"/>
<organism evidence="7 8">
    <name type="scientific">Erythrobacter sanguineus</name>
    <dbReference type="NCBI Taxonomy" id="198312"/>
    <lineage>
        <taxon>Bacteria</taxon>
        <taxon>Pseudomonadati</taxon>
        <taxon>Pseudomonadota</taxon>
        <taxon>Alphaproteobacteria</taxon>
        <taxon>Sphingomonadales</taxon>
        <taxon>Erythrobacteraceae</taxon>
        <taxon>Erythrobacter/Porphyrobacter group</taxon>
        <taxon>Erythrobacter</taxon>
    </lineage>
</organism>
<dbReference type="NCBIfam" id="NF037976">
    <property type="entry name" value="gtrA_1"/>
    <property type="match status" value="1"/>
</dbReference>
<feature type="transmembrane region" description="Helical" evidence="5">
    <location>
        <begin position="78"/>
        <end position="101"/>
    </location>
</feature>
<evidence type="ECO:0000256" key="4">
    <source>
        <dbReference type="ARBA" id="ARBA00023136"/>
    </source>
</evidence>
<protein>
    <submittedName>
        <fullName evidence="7">Putative flippase GtrA (Transmembrane translocase of bactoprenol-linked glucose)</fullName>
    </submittedName>
</protein>
<accession>A0A1M7RUP6</accession>
<keyword evidence="4 5" id="KW-0472">Membrane</keyword>
<feature type="domain" description="GtrA/DPMS transmembrane" evidence="6">
    <location>
        <begin position="9"/>
        <end position="133"/>
    </location>
</feature>
<feature type="transmembrane region" description="Helical" evidence="5">
    <location>
        <begin position="40"/>
        <end position="58"/>
    </location>
</feature>
<sequence>MTRTALTLRYIVFAVIATLANLAVQRLVLAVPEPKAALAYPLALGAGTLAGLVIKYLLDKRWIFHDFSQGVEAHGKRFSLYALMGVATTAIFWGTETVFWLTCQTHAARELGAVLGLGIGYVVKYRLDRRFVFTTGGSAAA</sequence>
<proteinExistence type="predicted"/>
<evidence type="ECO:0000256" key="2">
    <source>
        <dbReference type="ARBA" id="ARBA00022692"/>
    </source>
</evidence>
<evidence type="ECO:0000313" key="7">
    <source>
        <dbReference type="EMBL" id="SHN49866.1"/>
    </source>
</evidence>
<dbReference type="GO" id="GO:0016020">
    <property type="term" value="C:membrane"/>
    <property type="evidence" value="ECO:0007669"/>
    <property type="project" value="UniProtKB-SubCell"/>
</dbReference>
<keyword evidence="2 5" id="KW-0812">Transmembrane</keyword>
<reference evidence="8" key="1">
    <citation type="submission" date="2016-12" db="EMBL/GenBank/DDBJ databases">
        <authorList>
            <person name="Varghese N."/>
            <person name="Submissions S."/>
        </authorList>
    </citation>
    <scope>NUCLEOTIDE SEQUENCE [LARGE SCALE GENOMIC DNA]</scope>
    <source>
        <strain evidence="8">DSM 11032</strain>
    </source>
</reference>
<evidence type="ECO:0000256" key="1">
    <source>
        <dbReference type="ARBA" id="ARBA00004141"/>
    </source>
</evidence>
<keyword evidence="3 5" id="KW-1133">Transmembrane helix</keyword>
<dbReference type="STRING" id="198312.SAMN02745193_00424"/>
<gene>
    <name evidence="7" type="ORF">SAMN02745193_00424</name>
</gene>
<dbReference type="GO" id="GO:0000271">
    <property type="term" value="P:polysaccharide biosynthetic process"/>
    <property type="evidence" value="ECO:0007669"/>
    <property type="project" value="InterPro"/>
</dbReference>
<dbReference type="RefSeq" id="WP_072673009.1">
    <property type="nucleotide sequence ID" value="NZ_FRDF01000002.1"/>
</dbReference>
<dbReference type="InterPro" id="IPR007267">
    <property type="entry name" value="GtrA_DPMS_TM"/>
</dbReference>
<evidence type="ECO:0000259" key="6">
    <source>
        <dbReference type="Pfam" id="PF04138"/>
    </source>
</evidence>
<dbReference type="EMBL" id="FRDF01000002">
    <property type="protein sequence ID" value="SHN49866.1"/>
    <property type="molecule type" value="Genomic_DNA"/>
</dbReference>
<evidence type="ECO:0000313" key="8">
    <source>
        <dbReference type="Proteomes" id="UP000184391"/>
    </source>
</evidence>
<name>A0A1M7RUP6_9SPHN</name>
<evidence type="ECO:0000256" key="3">
    <source>
        <dbReference type="ARBA" id="ARBA00022989"/>
    </source>
</evidence>
<comment type="subcellular location">
    <subcellularLocation>
        <location evidence="1">Membrane</location>
        <topology evidence="1">Multi-pass membrane protein</topology>
    </subcellularLocation>
</comment>
<dbReference type="Proteomes" id="UP000184391">
    <property type="component" value="Unassembled WGS sequence"/>
</dbReference>
<evidence type="ECO:0000256" key="5">
    <source>
        <dbReference type="SAM" id="Phobius"/>
    </source>
</evidence>
<dbReference type="Pfam" id="PF04138">
    <property type="entry name" value="GtrA_DPMS_TM"/>
    <property type="match status" value="1"/>
</dbReference>
<feature type="transmembrane region" description="Helical" evidence="5">
    <location>
        <begin position="107"/>
        <end position="123"/>
    </location>
</feature>
<dbReference type="AlphaFoldDB" id="A0A1M7RUP6"/>
<keyword evidence="8" id="KW-1185">Reference proteome</keyword>